<gene>
    <name evidence="1" type="ORF">M076_4036</name>
</gene>
<reference evidence="1 2" key="1">
    <citation type="submission" date="2014-02" db="EMBL/GenBank/DDBJ databases">
        <authorList>
            <person name="Sears C."/>
            <person name="Carroll K."/>
            <person name="Sack B.R."/>
            <person name="Qadri F."/>
            <person name="Myers L.L."/>
            <person name="Chung G.-T."/>
            <person name="Escheverria P."/>
            <person name="Fraser C.M."/>
            <person name="Sadzewicz L."/>
            <person name="Shefchek K.A."/>
            <person name="Tallon L."/>
            <person name="Das S.P."/>
            <person name="Daugherty S."/>
            <person name="Mongodin E.F."/>
        </authorList>
    </citation>
    <scope>NUCLEOTIDE SEQUENCE [LARGE SCALE GENOMIC DNA]</scope>
    <source>
        <strain evidence="1 2">2-F-2 #4</strain>
    </source>
</reference>
<name>A0A015Y8L8_BACFG</name>
<dbReference type="AlphaFoldDB" id="A0A015Y8L8"/>
<comment type="caution">
    <text evidence="1">The sequence shown here is derived from an EMBL/GenBank/DDBJ whole genome shotgun (WGS) entry which is preliminary data.</text>
</comment>
<proteinExistence type="predicted"/>
<sequence>MWNHIVHQWKWDEYHKTLLFFRSIFRTNIDMCTINMLHIIMNCCNNYKTNVYFKF</sequence>
<dbReference type="EMBL" id="JGDM01000091">
    <property type="protein sequence ID" value="EXZ42775.1"/>
    <property type="molecule type" value="Genomic_DNA"/>
</dbReference>
<organism evidence="1 2">
    <name type="scientific">Bacteroides fragilis str. 2-F-2 #4</name>
    <dbReference type="NCBI Taxonomy" id="1339280"/>
    <lineage>
        <taxon>Bacteria</taxon>
        <taxon>Pseudomonadati</taxon>
        <taxon>Bacteroidota</taxon>
        <taxon>Bacteroidia</taxon>
        <taxon>Bacteroidales</taxon>
        <taxon>Bacteroidaceae</taxon>
        <taxon>Bacteroides</taxon>
    </lineage>
</organism>
<protein>
    <submittedName>
        <fullName evidence="1">Uncharacterized protein</fullName>
    </submittedName>
</protein>
<accession>A0A015Y8L8</accession>
<evidence type="ECO:0000313" key="1">
    <source>
        <dbReference type="EMBL" id="EXZ42775.1"/>
    </source>
</evidence>
<evidence type="ECO:0000313" key="2">
    <source>
        <dbReference type="Proteomes" id="UP000022272"/>
    </source>
</evidence>
<dbReference type="Proteomes" id="UP000022272">
    <property type="component" value="Unassembled WGS sequence"/>
</dbReference>
<dbReference type="PATRIC" id="fig|1339280.3.peg.3865"/>